<dbReference type="Proteomes" id="UP000814243">
    <property type="component" value="Unassembled WGS sequence"/>
</dbReference>
<organism evidence="3 4">
    <name type="scientific">Spodoptera exigua</name>
    <name type="common">Beet armyworm</name>
    <name type="synonym">Noctua fulgens</name>
    <dbReference type="NCBI Taxonomy" id="7107"/>
    <lineage>
        <taxon>Eukaryota</taxon>
        <taxon>Metazoa</taxon>
        <taxon>Ecdysozoa</taxon>
        <taxon>Arthropoda</taxon>
        <taxon>Hexapoda</taxon>
        <taxon>Insecta</taxon>
        <taxon>Pterygota</taxon>
        <taxon>Neoptera</taxon>
        <taxon>Endopterygota</taxon>
        <taxon>Lepidoptera</taxon>
        <taxon>Glossata</taxon>
        <taxon>Ditrysia</taxon>
        <taxon>Noctuoidea</taxon>
        <taxon>Noctuidae</taxon>
        <taxon>Amphipyrinae</taxon>
        <taxon>Spodoptera</taxon>
    </lineage>
</organism>
<dbReference type="EMBL" id="JACEFF010000014">
    <property type="protein sequence ID" value="KAH9645742.1"/>
    <property type="molecule type" value="Genomic_DNA"/>
</dbReference>
<reference evidence="3" key="1">
    <citation type="journal article" date="2021" name="G3 (Bethesda)">
        <title>Genome and transcriptome analysis of the beet armyworm Spodoptera exigua reveals targets for pest control. .</title>
        <authorList>
            <person name="Simon S."/>
            <person name="Breeschoten T."/>
            <person name="Jansen H.J."/>
            <person name="Dirks R.P."/>
            <person name="Schranz M.E."/>
            <person name="Ros V.I.D."/>
        </authorList>
    </citation>
    <scope>NUCLEOTIDE SEQUENCE</scope>
    <source>
        <strain evidence="3">TB_SE_WUR_2020</strain>
    </source>
</reference>
<evidence type="ECO:0000256" key="1">
    <source>
        <dbReference type="SAM" id="MobiDB-lite"/>
    </source>
</evidence>
<sequence>MASRRCTVHTAPRQTVPTAHLVDASRVESGKYAFLMESTTIDYETERNCGVTKVGSLLDSKGYGIAMKKNNDRVCYSGHLKHTAYRALHWQVDEEHESEELSMSNFLGLWLVLVVGSALGIVLSCCDLAWAAARRARQDGQRFHKHFWAELRFVFRFEQSVKPLQGPLSGSSSESVQSERSVQSAQSLQCEAEAEAEADAERARSGSGAEQGAGPGAPRRRRSSIHAASLRLARHTTRDSATPARRY</sequence>
<feature type="region of interest" description="Disordered" evidence="1">
    <location>
        <begin position="166"/>
        <end position="247"/>
    </location>
</feature>
<name>A0A922N1F4_SPOEX</name>
<comment type="caution">
    <text evidence="3">The sequence shown here is derived from an EMBL/GenBank/DDBJ whole genome shotgun (WGS) entry which is preliminary data.</text>
</comment>
<keyword evidence="2" id="KW-1133">Transmembrane helix</keyword>
<evidence type="ECO:0000313" key="3">
    <source>
        <dbReference type="EMBL" id="KAH9645742.1"/>
    </source>
</evidence>
<dbReference type="Gene3D" id="3.40.190.10">
    <property type="entry name" value="Periplasmic binding protein-like II"/>
    <property type="match status" value="2"/>
</dbReference>
<keyword evidence="2" id="KW-0812">Transmembrane</keyword>
<evidence type="ECO:0000313" key="4">
    <source>
        <dbReference type="Proteomes" id="UP000814243"/>
    </source>
</evidence>
<evidence type="ECO:0000256" key="2">
    <source>
        <dbReference type="SAM" id="Phobius"/>
    </source>
</evidence>
<dbReference type="SUPFAM" id="SSF53850">
    <property type="entry name" value="Periplasmic binding protein-like II"/>
    <property type="match status" value="1"/>
</dbReference>
<feature type="compositionally biased region" description="Low complexity" evidence="1">
    <location>
        <begin position="166"/>
        <end position="187"/>
    </location>
</feature>
<protein>
    <submittedName>
        <fullName evidence="3">Uncharacterized protein</fullName>
    </submittedName>
</protein>
<accession>A0A922N1F4</accession>
<proteinExistence type="predicted"/>
<keyword evidence="2" id="KW-0472">Membrane</keyword>
<dbReference type="AlphaFoldDB" id="A0A922N1F4"/>
<gene>
    <name evidence="3" type="ORF">HF086_002669</name>
</gene>
<feature type="transmembrane region" description="Helical" evidence="2">
    <location>
        <begin position="107"/>
        <end position="133"/>
    </location>
</feature>